<dbReference type="InterPro" id="IPR036388">
    <property type="entry name" value="WH-like_DNA-bd_sf"/>
</dbReference>
<dbReference type="GO" id="GO:0003677">
    <property type="term" value="F:DNA binding"/>
    <property type="evidence" value="ECO:0007669"/>
    <property type="project" value="UniProtKB-KW"/>
</dbReference>
<evidence type="ECO:0000259" key="5">
    <source>
        <dbReference type="PROSITE" id="PS51063"/>
    </source>
</evidence>
<feature type="domain" description="HTH crp-type" evidence="5">
    <location>
        <begin position="147"/>
        <end position="216"/>
    </location>
</feature>
<feature type="domain" description="Cyclic nucleotide-binding" evidence="4">
    <location>
        <begin position="14"/>
        <end position="116"/>
    </location>
</feature>
<dbReference type="InterPro" id="IPR036390">
    <property type="entry name" value="WH_DNA-bd_sf"/>
</dbReference>
<dbReference type="InterPro" id="IPR000595">
    <property type="entry name" value="cNMP-bd_dom"/>
</dbReference>
<dbReference type="GO" id="GO:0003700">
    <property type="term" value="F:DNA-binding transcription factor activity"/>
    <property type="evidence" value="ECO:0007669"/>
    <property type="project" value="TreeGrafter"/>
</dbReference>
<dbReference type="EMBL" id="MLJW01000075">
    <property type="protein sequence ID" value="OIR02378.1"/>
    <property type="molecule type" value="Genomic_DNA"/>
</dbReference>
<reference evidence="6" key="1">
    <citation type="submission" date="2016-10" db="EMBL/GenBank/DDBJ databases">
        <title>Sequence of Gallionella enrichment culture.</title>
        <authorList>
            <person name="Poehlein A."/>
            <person name="Muehling M."/>
            <person name="Daniel R."/>
        </authorList>
    </citation>
    <scope>NUCLEOTIDE SEQUENCE</scope>
</reference>
<dbReference type="PROSITE" id="PS51063">
    <property type="entry name" value="HTH_CRP_2"/>
    <property type="match status" value="1"/>
</dbReference>
<dbReference type="PANTHER" id="PTHR24567">
    <property type="entry name" value="CRP FAMILY TRANSCRIPTIONAL REGULATORY PROTEIN"/>
    <property type="match status" value="1"/>
</dbReference>
<dbReference type="CDD" id="cd00038">
    <property type="entry name" value="CAP_ED"/>
    <property type="match status" value="1"/>
</dbReference>
<sequence length="228" mass="24772">MDRAVLSGLQLSPLFAGLPAADLALLAGQARMEVHGDDETLYRQGDAADRFYLLLDGHVEISVHEGGRRSVLDVVGRGTLLGEAAFYMDNRYPITTRSIGHARLLRIPSAPFLAALEQRFDLALRLLGAMSVRMRQLVAQIARLKLKNTAQRLAGFLLALTAKTEGPAVVRFPYDKRLAAESLGMTAESLSRALARLAELGVESRAENVVAIADLGRLSEFCAEEGEE</sequence>
<dbReference type="Pfam" id="PF13545">
    <property type="entry name" value="HTH_Crp_2"/>
    <property type="match status" value="1"/>
</dbReference>
<dbReference type="InterPro" id="IPR014710">
    <property type="entry name" value="RmlC-like_jellyroll"/>
</dbReference>
<dbReference type="SMART" id="SM00100">
    <property type="entry name" value="cNMP"/>
    <property type="match status" value="1"/>
</dbReference>
<dbReference type="PANTHER" id="PTHR24567:SF74">
    <property type="entry name" value="HTH-TYPE TRANSCRIPTIONAL REGULATOR ARCR"/>
    <property type="match status" value="1"/>
</dbReference>
<evidence type="ECO:0000259" key="4">
    <source>
        <dbReference type="PROSITE" id="PS50042"/>
    </source>
</evidence>
<dbReference type="InterPro" id="IPR050397">
    <property type="entry name" value="Env_Response_Regulators"/>
</dbReference>
<proteinExistence type="predicted"/>
<evidence type="ECO:0000256" key="3">
    <source>
        <dbReference type="ARBA" id="ARBA00023163"/>
    </source>
</evidence>
<evidence type="ECO:0000256" key="1">
    <source>
        <dbReference type="ARBA" id="ARBA00023015"/>
    </source>
</evidence>
<dbReference type="AlphaFoldDB" id="A0A1J5S2S9"/>
<comment type="caution">
    <text evidence="6">The sequence shown here is derived from an EMBL/GenBank/DDBJ whole genome shotgun (WGS) entry which is preliminary data.</text>
</comment>
<gene>
    <name evidence="6" type="primary">aadR_1</name>
    <name evidence="6" type="ORF">GALL_155350</name>
</gene>
<name>A0A1J5S2S9_9ZZZZ</name>
<keyword evidence="3" id="KW-0804">Transcription</keyword>
<dbReference type="Gene3D" id="2.60.120.10">
    <property type="entry name" value="Jelly Rolls"/>
    <property type="match status" value="1"/>
</dbReference>
<dbReference type="SUPFAM" id="SSF51206">
    <property type="entry name" value="cAMP-binding domain-like"/>
    <property type="match status" value="1"/>
</dbReference>
<keyword evidence="1" id="KW-0805">Transcription regulation</keyword>
<keyword evidence="2" id="KW-0238">DNA-binding</keyword>
<dbReference type="InterPro" id="IPR018490">
    <property type="entry name" value="cNMP-bd_dom_sf"/>
</dbReference>
<dbReference type="SUPFAM" id="SSF46785">
    <property type="entry name" value="Winged helix' DNA-binding domain"/>
    <property type="match status" value="1"/>
</dbReference>
<dbReference type="GO" id="GO:0005829">
    <property type="term" value="C:cytosol"/>
    <property type="evidence" value="ECO:0007669"/>
    <property type="project" value="TreeGrafter"/>
</dbReference>
<organism evidence="6">
    <name type="scientific">mine drainage metagenome</name>
    <dbReference type="NCBI Taxonomy" id="410659"/>
    <lineage>
        <taxon>unclassified sequences</taxon>
        <taxon>metagenomes</taxon>
        <taxon>ecological metagenomes</taxon>
    </lineage>
</organism>
<dbReference type="PROSITE" id="PS50042">
    <property type="entry name" value="CNMP_BINDING_3"/>
    <property type="match status" value="1"/>
</dbReference>
<protein>
    <submittedName>
        <fullName evidence="6">Transcriptional activatory protein AadR</fullName>
    </submittedName>
</protein>
<dbReference type="InterPro" id="IPR012318">
    <property type="entry name" value="HTH_CRP"/>
</dbReference>
<accession>A0A1J5S2S9</accession>
<dbReference type="Pfam" id="PF00027">
    <property type="entry name" value="cNMP_binding"/>
    <property type="match status" value="1"/>
</dbReference>
<evidence type="ECO:0000256" key="2">
    <source>
        <dbReference type="ARBA" id="ARBA00023125"/>
    </source>
</evidence>
<dbReference type="Gene3D" id="1.10.10.10">
    <property type="entry name" value="Winged helix-like DNA-binding domain superfamily/Winged helix DNA-binding domain"/>
    <property type="match status" value="1"/>
</dbReference>
<evidence type="ECO:0000313" key="6">
    <source>
        <dbReference type="EMBL" id="OIR02378.1"/>
    </source>
</evidence>